<comment type="catalytic activity">
    <reaction evidence="6">
        <text>L-aspartate + L-glutamine + ATP + H2O = L-asparagine + L-glutamate + AMP + diphosphate + H(+)</text>
        <dbReference type="Rhea" id="RHEA:12228"/>
        <dbReference type="ChEBI" id="CHEBI:15377"/>
        <dbReference type="ChEBI" id="CHEBI:15378"/>
        <dbReference type="ChEBI" id="CHEBI:29985"/>
        <dbReference type="ChEBI" id="CHEBI:29991"/>
        <dbReference type="ChEBI" id="CHEBI:30616"/>
        <dbReference type="ChEBI" id="CHEBI:33019"/>
        <dbReference type="ChEBI" id="CHEBI:58048"/>
        <dbReference type="ChEBI" id="CHEBI:58359"/>
        <dbReference type="ChEBI" id="CHEBI:456215"/>
        <dbReference type="EC" id="6.3.5.4"/>
    </reaction>
</comment>
<dbReference type="InterPro" id="IPR051786">
    <property type="entry name" value="ASN_synthetase/amidase"/>
</dbReference>
<dbReference type="EMBL" id="FAXN01000088">
    <property type="protein sequence ID" value="CUV66442.1"/>
    <property type="molecule type" value="Genomic_DNA"/>
</dbReference>
<evidence type="ECO:0000256" key="4">
    <source>
        <dbReference type="ARBA" id="ARBA00022741"/>
    </source>
</evidence>
<dbReference type="Gene3D" id="3.40.50.620">
    <property type="entry name" value="HUPs"/>
    <property type="match status" value="1"/>
</dbReference>
<evidence type="ECO:0000313" key="8">
    <source>
        <dbReference type="EMBL" id="CUV66442.1"/>
    </source>
</evidence>
<accession>A0A0S4XQ26</accession>
<protein>
    <recommendedName>
        <fullName evidence="3">asparagine synthase (glutamine-hydrolyzing)</fullName>
        <ecNumber evidence="3">6.3.5.4</ecNumber>
    </recommendedName>
</protein>
<organism evidence="8">
    <name type="scientific">Sulfurovum sp. enrichment culture clone C5</name>
    <dbReference type="NCBI Taxonomy" id="497650"/>
    <lineage>
        <taxon>Bacteria</taxon>
        <taxon>Pseudomonadati</taxon>
        <taxon>Campylobacterota</taxon>
        <taxon>Epsilonproteobacteria</taxon>
        <taxon>Campylobacterales</taxon>
        <taxon>Sulfurovaceae</taxon>
        <taxon>Sulfurovum</taxon>
        <taxon>environmental samples</taxon>
    </lineage>
</organism>
<dbReference type="SUPFAM" id="SSF56235">
    <property type="entry name" value="N-terminal nucleophile aminohydrolases (Ntn hydrolases)"/>
    <property type="match status" value="1"/>
</dbReference>
<name>A0A0S4XQ26_9BACT</name>
<comment type="similarity">
    <text evidence="2">Belongs to the asparagine synthetase family.</text>
</comment>
<comment type="pathway">
    <text evidence="1">Amino-acid biosynthesis; L-asparagine biosynthesis; L-asparagine from L-aspartate (L-Gln route): step 1/1.</text>
</comment>
<dbReference type="SUPFAM" id="SSF52402">
    <property type="entry name" value="Adenine nucleotide alpha hydrolases-like"/>
    <property type="match status" value="1"/>
</dbReference>
<evidence type="ECO:0000259" key="7">
    <source>
        <dbReference type="PROSITE" id="PS51278"/>
    </source>
</evidence>
<dbReference type="EC" id="6.3.5.4" evidence="3"/>
<evidence type="ECO:0000256" key="3">
    <source>
        <dbReference type="ARBA" id="ARBA00012737"/>
    </source>
</evidence>
<dbReference type="PROSITE" id="PS51278">
    <property type="entry name" value="GATASE_TYPE_2"/>
    <property type="match status" value="1"/>
</dbReference>
<proteinExistence type="inferred from homology"/>
<sequence length="633" mass="74186">MSAFFLLMQRDDTSPSATIIDKLYRKTISWQHDEEKILIHKNIVLAQATQWISELDKKTKLPLSIEINNNSYLFTGDVRPDNRNELIKQLNITEKEPSNAELIIRSYLKWGEDYFADHLLGDFSFALFDISSEKLLCVRDHIGVRPLYYHSNDSFFLVSDAIEVILAHPDVSQELNDNVVAEFALKGWVFNQQETFFTSIQKCPKATCLKVTKNDIASHEYWDIQGIKPLQYDTEEEYMEHLQNLLNMVIQDRIDSTYPISAHMSGGLDSSVIATIAGRMWRDKGNKEFYTYNWCKPQPDDDPEWHEWGDARKIAQIEGFKHTEIDCNANEIKKTLLSHDIRVDGTTMYEYERVLLPQAQAKGIRLILSGFGGDEFLTTRIKDTHIDKIRKGKFISAWKALRNELPKSKKLNFIRLPYRYVRLLLTSMLTSNFRHRKLLKIIKKRLLSSASLLDDIFATFAISKHSDSLINNAESILETQHGFIDYGYHQERMESWSALGRKFGIRYRYPYLDKRVVEFALSLPSSLYFKNEQSRYLYKLSTKDYLSSFMLNKGKPTESNRVINVLKEIYEAMIYDDIVKMIRGYNSRYINHEKYLKQYDETMSKQERIEDIKDMEELMKIDRLKNILLIKVL</sequence>
<dbReference type="InterPro" id="IPR001962">
    <property type="entry name" value="Asn_synthase"/>
</dbReference>
<dbReference type="AlphaFoldDB" id="A0A0S4XQ26"/>
<evidence type="ECO:0000256" key="6">
    <source>
        <dbReference type="ARBA" id="ARBA00048741"/>
    </source>
</evidence>
<dbReference type="Gene3D" id="3.60.20.10">
    <property type="entry name" value="Glutamine Phosphoribosylpyrophosphate, subunit 1, domain 1"/>
    <property type="match status" value="1"/>
</dbReference>
<dbReference type="GO" id="GO:0006529">
    <property type="term" value="P:asparagine biosynthetic process"/>
    <property type="evidence" value="ECO:0007669"/>
    <property type="project" value="InterPro"/>
</dbReference>
<evidence type="ECO:0000256" key="5">
    <source>
        <dbReference type="ARBA" id="ARBA00022840"/>
    </source>
</evidence>
<gene>
    <name evidence="8" type="ORF">BN3087_830003</name>
</gene>
<dbReference type="InterPro" id="IPR014729">
    <property type="entry name" value="Rossmann-like_a/b/a_fold"/>
</dbReference>
<evidence type="ECO:0000256" key="2">
    <source>
        <dbReference type="ARBA" id="ARBA00005752"/>
    </source>
</evidence>
<dbReference type="GO" id="GO:0005524">
    <property type="term" value="F:ATP binding"/>
    <property type="evidence" value="ECO:0007669"/>
    <property type="project" value="UniProtKB-KW"/>
</dbReference>
<evidence type="ECO:0000256" key="1">
    <source>
        <dbReference type="ARBA" id="ARBA00005187"/>
    </source>
</evidence>
<keyword evidence="8" id="KW-0436">Ligase</keyword>
<dbReference type="PANTHER" id="PTHR43284:SF1">
    <property type="entry name" value="ASPARAGINE SYNTHETASE"/>
    <property type="match status" value="1"/>
</dbReference>
<dbReference type="GO" id="GO:0004066">
    <property type="term" value="F:asparagine synthase (glutamine-hydrolyzing) activity"/>
    <property type="evidence" value="ECO:0007669"/>
    <property type="project" value="UniProtKB-EC"/>
</dbReference>
<dbReference type="InterPro" id="IPR017932">
    <property type="entry name" value="GATase_2_dom"/>
</dbReference>
<dbReference type="InterPro" id="IPR029055">
    <property type="entry name" value="Ntn_hydrolases_N"/>
</dbReference>
<dbReference type="Pfam" id="PF00733">
    <property type="entry name" value="Asn_synthase"/>
    <property type="match status" value="1"/>
</dbReference>
<keyword evidence="4" id="KW-0547">Nucleotide-binding</keyword>
<reference evidence="8" key="1">
    <citation type="submission" date="2015-11" db="EMBL/GenBank/DDBJ databases">
        <authorList>
            <person name="Zhang Y."/>
            <person name="Guo Z."/>
        </authorList>
    </citation>
    <scope>NUCLEOTIDE SEQUENCE</scope>
    <source>
        <strain evidence="8">BN30871</strain>
    </source>
</reference>
<dbReference type="PANTHER" id="PTHR43284">
    <property type="entry name" value="ASPARAGINE SYNTHETASE (GLUTAMINE-HYDROLYZING)"/>
    <property type="match status" value="1"/>
</dbReference>
<feature type="domain" description="Glutamine amidotransferase type-2" evidence="7">
    <location>
        <begin position="1"/>
        <end position="186"/>
    </location>
</feature>
<keyword evidence="5" id="KW-0067">ATP-binding</keyword>
<dbReference type="Pfam" id="PF13537">
    <property type="entry name" value="GATase_7"/>
    <property type="match status" value="1"/>
</dbReference>
<dbReference type="PIRSF" id="PIRSF001589">
    <property type="entry name" value="Asn_synthetase_glu-h"/>
    <property type="match status" value="1"/>
</dbReference>
<dbReference type="InterPro" id="IPR006426">
    <property type="entry name" value="Asn_synth_AEB"/>
</dbReference>